<evidence type="ECO:0000256" key="1">
    <source>
        <dbReference type="ARBA" id="ARBA00004141"/>
    </source>
</evidence>
<keyword evidence="4 6" id="KW-1133">Transmembrane helix</keyword>
<evidence type="ECO:0000256" key="6">
    <source>
        <dbReference type="SAM" id="Phobius"/>
    </source>
</evidence>
<evidence type="ECO:0000256" key="5">
    <source>
        <dbReference type="ARBA" id="ARBA00023136"/>
    </source>
</evidence>
<organism evidence="7 8">
    <name type="scientific">Panacibacter microcysteis</name>
    <dbReference type="NCBI Taxonomy" id="2793269"/>
    <lineage>
        <taxon>Bacteria</taxon>
        <taxon>Pseudomonadati</taxon>
        <taxon>Bacteroidota</taxon>
        <taxon>Chitinophagia</taxon>
        <taxon>Chitinophagales</taxon>
        <taxon>Chitinophagaceae</taxon>
        <taxon>Panacibacter</taxon>
    </lineage>
</organism>
<dbReference type="PANTHER" id="PTHR47891">
    <property type="entry name" value="TRANSPORTER-RELATED"/>
    <property type="match status" value="1"/>
</dbReference>
<proteinExistence type="inferred from homology"/>
<gene>
    <name evidence="7" type="ORF">I5907_13405</name>
</gene>
<dbReference type="RefSeq" id="WP_196991328.1">
    <property type="nucleotide sequence ID" value="NZ_JADWYR010000002.1"/>
</dbReference>
<keyword evidence="5 6" id="KW-0472">Membrane</keyword>
<accession>A0A931GYQ5</accession>
<keyword evidence="3 6" id="KW-0812">Transmembrane</keyword>
<dbReference type="Pfam" id="PF01544">
    <property type="entry name" value="CorA"/>
    <property type="match status" value="1"/>
</dbReference>
<evidence type="ECO:0000256" key="4">
    <source>
        <dbReference type="ARBA" id="ARBA00022989"/>
    </source>
</evidence>
<name>A0A931GYQ5_9BACT</name>
<dbReference type="CDD" id="cd12827">
    <property type="entry name" value="EcCorA_ZntB-like_u2"/>
    <property type="match status" value="1"/>
</dbReference>
<dbReference type="EMBL" id="JADWYR010000002">
    <property type="protein sequence ID" value="MBG9377232.1"/>
    <property type="molecule type" value="Genomic_DNA"/>
</dbReference>
<evidence type="ECO:0000256" key="3">
    <source>
        <dbReference type="ARBA" id="ARBA00022692"/>
    </source>
</evidence>
<dbReference type="InterPro" id="IPR047199">
    <property type="entry name" value="CorA-like"/>
</dbReference>
<evidence type="ECO:0000256" key="2">
    <source>
        <dbReference type="ARBA" id="ARBA00009765"/>
    </source>
</evidence>
<dbReference type="AlphaFoldDB" id="A0A931GYQ5"/>
<dbReference type="GO" id="GO:0046873">
    <property type="term" value="F:metal ion transmembrane transporter activity"/>
    <property type="evidence" value="ECO:0007669"/>
    <property type="project" value="InterPro"/>
</dbReference>
<dbReference type="InterPro" id="IPR045863">
    <property type="entry name" value="CorA_TM1_TM2"/>
</dbReference>
<dbReference type="PANTHER" id="PTHR47891:SF2">
    <property type="entry name" value="MAGNESIUM AND COBALT TRANSPORTER"/>
    <property type="match status" value="1"/>
</dbReference>
<dbReference type="Proteomes" id="UP000628448">
    <property type="component" value="Unassembled WGS sequence"/>
</dbReference>
<evidence type="ECO:0000313" key="7">
    <source>
        <dbReference type="EMBL" id="MBG9377232.1"/>
    </source>
</evidence>
<protein>
    <submittedName>
        <fullName evidence="7">Magnesium transporter CorA family protein</fullName>
    </submittedName>
</protein>
<reference evidence="7" key="1">
    <citation type="submission" date="2020-11" db="EMBL/GenBank/DDBJ databases">
        <title>Bacterial whole genome sequence for Panacibacter sp. DH6.</title>
        <authorList>
            <person name="Le V."/>
            <person name="Ko S."/>
            <person name="Ahn C.-Y."/>
            <person name="Oh H.-M."/>
        </authorList>
    </citation>
    <scope>NUCLEOTIDE SEQUENCE</scope>
    <source>
        <strain evidence="7">DH6</strain>
    </source>
</reference>
<evidence type="ECO:0000313" key="8">
    <source>
        <dbReference type="Proteomes" id="UP000628448"/>
    </source>
</evidence>
<comment type="caution">
    <text evidence="7">The sequence shown here is derived from an EMBL/GenBank/DDBJ whole genome shotgun (WGS) entry which is preliminary data.</text>
</comment>
<dbReference type="SUPFAM" id="SSF143865">
    <property type="entry name" value="CorA soluble domain-like"/>
    <property type="match status" value="1"/>
</dbReference>
<dbReference type="InterPro" id="IPR045861">
    <property type="entry name" value="CorA_cytoplasmic_dom"/>
</dbReference>
<comment type="subcellular location">
    <subcellularLocation>
        <location evidence="1">Membrane</location>
        <topology evidence="1">Multi-pass membrane protein</topology>
    </subcellularLocation>
</comment>
<dbReference type="InterPro" id="IPR002523">
    <property type="entry name" value="MgTranspt_CorA/ZnTranspt_ZntB"/>
</dbReference>
<comment type="similarity">
    <text evidence="2">Belongs to the CorA metal ion transporter (MIT) (TC 1.A.35) family.</text>
</comment>
<dbReference type="GO" id="GO:0016020">
    <property type="term" value="C:membrane"/>
    <property type="evidence" value="ECO:0007669"/>
    <property type="project" value="UniProtKB-SubCell"/>
</dbReference>
<feature type="transmembrane region" description="Helical" evidence="6">
    <location>
        <begin position="287"/>
        <end position="307"/>
    </location>
</feature>
<dbReference type="SUPFAM" id="SSF144083">
    <property type="entry name" value="Magnesium transport protein CorA, transmembrane region"/>
    <property type="match status" value="1"/>
</dbReference>
<keyword evidence="8" id="KW-1185">Reference proteome</keyword>
<feature type="transmembrane region" description="Helical" evidence="6">
    <location>
        <begin position="256"/>
        <end position="275"/>
    </location>
</feature>
<dbReference type="Gene3D" id="3.30.460.20">
    <property type="entry name" value="CorA soluble domain-like"/>
    <property type="match status" value="1"/>
</dbReference>
<dbReference type="Gene3D" id="1.20.58.340">
    <property type="entry name" value="Magnesium transport protein CorA, transmembrane region"/>
    <property type="match status" value="2"/>
</dbReference>
<sequence>MIQYFKNINNQTVAINKPENGIWVNLVPPLKDEEFDELSEVLEIPIGFLRDSLDIDERPRYEIEDNVKFVVIKTPAENNSFNDSDAYYITIPICIILTHNHIVTVNSFDNGAIKKFLNTFEKRHPDKRSMMVLKIFEKVVQNFMEFLKEINHNRNLYEQKLYDSNRNEELLNLMRIQKSLVYFVTALRSNELMMLKMERTNFLGLNEEEREFLTDLIVDTSQALEMANVYTNILSSTMDAFASIISNNLNNVMKRLTSITIVLMLPTLITSIYGMNVDIPYQHTQHAFYIPVILSLCVSVIIAWYFMKKKWF</sequence>